<dbReference type="InterPro" id="IPR038186">
    <property type="entry name" value="CHAD_dom_sf"/>
</dbReference>
<dbReference type="InterPro" id="IPR007899">
    <property type="entry name" value="CHAD_dom"/>
</dbReference>
<protein>
    <submittedName>
        <fullName evidence="3">CHAD domain-containing protein</fullName>
    </submittedName>
</protein>
<comment type="caution">
    <text evidence="3">The sequence shown here is derived from an EMBL/GenBank/DDBJ whole genome shotgun (WGS) entry which is preliminary data.</text>
</comment>
<dbReference type="SMART" id="SM00880">
    <property type="entry name" value="CHAD"/>
    <property type="match status" value="1"/>
</dbReference>
<dbReference type="RefSeq" id="WP_179443959.1">
    <property type="nucleotide sequence ID" value="NZ_JACBZS010000001.1"/>
</dbReference>
<dbReference type="Gene3D" id="1.40.20.10">
    <property type="entry name" value="CHAD domain"/>
    <property type="match status" value="1"/>
</dbReference>
<proteinExistence type="predicted"/>
<name>A0A7Z0IK01_9ACTN</name>
<evidence type="ECO:0000256" key="1">
    <source>
        <dbReference type="SAM" id="MobiDB-lite"/>
    </source>
</evidence>
<evidence type="ECO:0000259" key="2">
    <source>
        <dbReference type="PROSITE" id="PS51708"/>
    </source>
</evidence>
<sequence>MNRPGSTGLAVHNDPMEAATRLRAADRAYRDGDPEGIHDLRTSARRLREERPDLIDELRWLGRELGPARDAQVLRERLAARLAAEAEDPDAGPLDPAPARRLLGARLEADLAVGLRRADRALRGRRYAALLAALEHDPPEDAGPAPARAYRARVRKRIAAAAQAPPAERDDARHRVRKAARRARYAAEATGRHKLARRAERVQDHLGEARDAAAARRLLAELVRDHPRSSAAAAVLGRLDAAEQRAGRRATRRADAAMARLAD</sequence>
<dbReference type="AlphaFoldDB" id="A0A7Z0IK01"/>
<dbReference type="Proteomes" id="UP000527616">
    <property type="component" value="Unassembled WGS sequence"/>
</dbReference>
<reference evidence="3 4" key="1">
    <citation type="submission" date="2020-07" db="EMBL/GenBank/DDBJ databases">
        <title>Sequencing the genomes of 1000 actinobacteria strains.</title>
        <authorList>
            <person name="Klenk H.-P."/>
        </authorList>
    </citation>
    <scope>NUCLEOTIDE SEQUENCE [LARGE SCALE GENOMIC DNA]</scope>
    <source>
        <strain evidence="3 4">DSM 103164</strain>
    </source>
</reference>
<gene>
    <name evidence="3" type="ORF">GGQ54_000512</name>
</gene>
<accession>A0A7Z0IK01</accession>
<feature type="domain" description="CHAD" evidence="2">
    <location>
        <begin position="4"/>
        <end position="263"/>
    </location>
</feature>
<dbReference type="PANTHER" id="PTHR39339:SF1">
    <property type="entry name" value="CHAD DOMAIN-CONTAINING PROTEIN"/>
    <property type="match status" value="1"/>
</dbReference>
<evidence type="ECO:0000313" key="3">
    <source>
        <dbReference type="EMBL" id="NYI69952.1"/>
    </source>
</evidence>
<feature type="region of interest" description="Disordered" evidence="1">
    <location>
        <begin position="244"/>
        <end position="263"/>
    </location>
</feature>
<evidence type="ECO:0000313" key="4">
    <source>
        <dbReference type="Proteomes" id="UP000527616"/>
    </source>
</evidence>
<organism evidence="3 4">
    <name type="scientific">Naumannella cuiyingiana</name>
    <dbReference type="NCBI Taxonomy" id="1347891"/>
    <lineage>
        <taxon>Bacteria</taxon>
        <taxon>Bacillati</taxon>
        <taxon>Actinomycetota</taxon>
        <taxon>Actinomycetes</taxon>
        <taxon>Propionibacteriales</taxon>
        <taxon>Propionibacteriaceae</taxon>
        <taxon>Naumannella</taxon>
    </lineage>
</organism>
<dbReference type="PROSITE" id="PS51708">
    <property type="entry name" value="CHAD"/>
    <property type="match status" value="1"/>
</dbReference>
<dbReference type="EMBL" id="JACBZS010000001">
    <property type="protein sequence ID" value="NYI69952.1"/>
    <property type="molecule type" value="Genomic_DNA"/>
</dbReference>
<dbReference type="Pfam" id="PF05235">
    <property type="entry name" value="CHAD"/>
    <property type="match status" value="1"/>
</dbReference>
<dbReference type="PANTHER" id="PTHR39339">
    <property type="entry name" value="SLR1444 PROTEIN"/>
    <property type="match status" value="1"/>
</dbReference>
<keyword evidence="4" id="KW-1185">Reference proteome</keyword>